<evidence type="ECO:0000256" key="2">
    <source>
        <dbReference type="SAM" id="MobiDB-lite"/>
    </source>
</evidence>
<keyword evidence="3" id="KW-1133">Transmembrane helix</keyword>
<dbReference type="PANTHER" id="PTHR48433">
    <property type="entry name" value="OUTER ENVELOPE PROTEIN 61-LIKE"/>
    <property type="match status" value="1"/>
</dbReference>
<dbReference type="InterPro" id="IPR019734">
    <property type="entry name" value="TPR_rpt"/>
</dbReference>
<keyword evidence="1" id="KW-0802">TPR repeat</keyword>
<dbReference type="SMART" id="SM00028">
    <property type="entry name" value="TPR"/>
    <property type="match status" value="3"/>
</dbReference>
<feature type="region of interest" description="Disordered" evidence="2">
    <location>
        <begin position="439"/>
        <end position="505"/>
    </location>
</feature>
<dbReference type="EMBL" id="JBANQN010000006">
    <property type="protein sequence ID" value="KAK6787950.1"/>
    <property type="molecule type" value="Genomic_DNA"/>
</dbReference>
<dbReference type="Pfam" id="PF00515">
    <property type="entry name" value="TPR_1"/>
    <property type="match status" value="1"/>
</dbReference>
<organism evidence="4 5">
    <name type="scientific">Solanum bulbocastanum</name>
    <name type="common">Wild potato</name>
    <dbReference type="NCBI Taxonomy" id="147425"/>
    <lineage>
        <taxon>Eukaryota</taxon>
        <taxon>Viridiplantae</taxon>
        <taxon>Streptophyta</taxon>
        <taxon>Embryophyta</taxon>
        <taxon>Tracheophyta</taxon>
        <taxon>Spermatophyta</taxon>
        <taxon>Magnoliopsida</taxon>
        <taxon>eudicotyledons</taxon>
        <taxon>Gunneridae</taxon>
        <taxon>Pentapetalae</taxon>
        <taxon>asterids</taxon>
        <taxon>lamiids</taxon>
        <taxon>Solanales</taxon>
        <taxon>Solanaceae</taxon>
        <taxon>Solanoideae</taxon>
        <taxon>Solaneae</taxon>
        <taxon>Solanum</taxon>
    </lineage>
</organism>
<evidence type="ECO:0000256" key="3">
    <source>
        <dbReference type="SAM" id="Phobius"/>
    </source>
</evidence>
<protein>
    <recommendedName>
        <fullName evidence="6">Outer envelope protein 61</fullName>
    </recommendedName>
</protein>
<dbReference type="AlphaFoldDB" id="A0AAN8TIY9"/>
<keyword evidence="5" id="KW-1185">Reference proteome</keyword>
<proteinExistence type="predicted"/>
<dbReference type="Gene3D" id="1.25.40.10">
    <property type="entry name" value="Tetratricopeptide repeat domain"/>
    <property type="match status" value="1"/>
</dbReference>
<evidence type="ECO:0008006" key="6">
    <source>
        <dbReference type="Google" id="ProtNLM"/>
    </source>
</evidence>
<dbReference type="PROSITE" id="PS50293">
    <property type="entry name" value="TPR_REGION"/>
    <property type="match status" value="1"/>
</dbReference>
<feature type="compositionally biased region" description="Low complexity" evidence="2">
    <location>
        <begin position="475"/>
        <end position="500"/>
    </location>
</feature>
<evidence type="ECO:0000256" key="1">
    <source>
        <dbReference type="PROSITE-ProRule" id="PRU00339"/>
    </source>
</evidence>
<keyword evidence="3" id="KW-0812">Transmembrane</keyword>
<feature type="repeat" description="TPR" evidence="1">
    <location>
        <begin position="206"/>
        <end position="239"/>
    </location>
</feature>
<dbReference type="InterPro" id="IPR011990">
    <property type="entry name" value="TPR-like_helical_dom_sf"/>
</dbReference>
<dbReference type="PANTHER" id="PTHR48433:SF1">
    <property type="entry name" value="OUTER ENVELOPE PROTEIN 61-LIKE"/>
    <property type="match status" value="1"/>
</dbReference>
<keyword evidence="3" id="KW-0472">Membrane</keyword>
<dbReference type="SUPFAM" id="SSF48452">
    <property type="entry name" value="TPR-like"/>
    <property type="match status" value="1"/>
</dbReference>
<feature type="transmembrane region" description="Helical" evidence="3">
    <location>
        <begin position="592"/>
        <end position="611"/>
    </location>
</feature>
<sequence length="614" mass="67676">MLQEIHPISPDFELRTIRLFDCVFGRMFNGMMDPELIRMAQEQMSRMSPADLARMQQQMMSNPDLMRMATEGMKNMRPDDLKVAAEQLKHTRPEDMAEIGKKMANASPEEIAAMSAQMDAQVKYEISGAEFLKKQGNDLHSQGKFKEALQKYSLAKKNLSSIPAAKGRSISLACSLNMMSCYLKTGQYDDCIKEGSEVLTYDDKNIKALYRRGQAYKELGQLEDAVSDLSKAHEVSPDDDTIADVLRGVQERLVKEGGASRRRGGLVIEEITKEEPIVSSEAVDSSFPKSVASQPRESISPPKIQNEILGGPPLSSSEFLEPLKNDPESMRSFQNFISRADPDTLSALSGGNAEGIPPEMVKTASNVIGKMSPEELQRMVWLASSFQGENPFLKKGSSDNFGPGSVPPNVTPDMLKMATDMMGKMSPEEMQNMFTMASSLKEKSPVSAATTIDSNGSGQQSKPRDTRENFKVDDSTSASTSSQGFSNLNNGSYSSLSSSNVDLQEEMRSRMKDPAMRQMFSSMIKNMSPEMMSNMSEQFGVKLSQADAEKAQQAMSSLSPDDLEKMMKWADRIQRGVEGAKKTKNWLLGKPGMILAILVLLLAVILHKLGFIGS</sequence>
<evidence type="ECO:0000313" key="5">
    <source>
        <dbReference type="Proteomes" id="UP001371456"/>
    </source>
</evidence>
<feature type="compositionally biased region" description="Polar residues" evidence="2">
    <location>
        <begin position="447"/>
        <end position="461"/>
    </location>
</feature>
<feature type="compositionally biased region" description="Basic and acidic residues" evidence="2">
    <location>
        <begin position="462"/>
        <end position="474"/>
    </location>
</feature>
<name>A0AAN8TIY9_SOLBU</name>
<evidence type="ECO:0000313" key="4">
    <source>
        <dbReference type="EMBL" id="KAK6787950.1"/>
    </source>
</evidence>
<dbReference type="PROSITE" id="PS50005">
    <property type="entry name" value="TPR"/>
    <property type="match status" value="1"/>
</dbReference>
<gene>
    <name evidence="4" type="ORF">RDI58_016475</name>
</gene>
<reference evidence="4 5" key="1">
    <citation type="submission" date="2024-02" db="EMBL/GenBank/DDBJ databases">
        <title>de novo genome assembly of Solanum bulbocastanum strain 11H21.</title>
        <authorList>
            <person name="Hosaka A.J."/>
        </authorList>
    </citation>
    <scope>NUCLEOTIDE SEQUENCE [LARGE SCALE GENOMIC DNA]</scope>
    <source>
        <tissue evidence="4">Young leaves</tissue>
    </source>
</reference>
<comment type="caution">
    <text evidence="4">The sequence shown here is derived from an EMBL/GenBank/DDBJ whole genome shotgun (WGS) entry which is preliminary data.</text>
</comment>
<dbReference type="Proteomes" id="UP001371456">
    <property type="component" value="Unassembled WGS sequence"/>
</dbReference>
<accession>A0AAN8TIY9</accession>
<dbReference type="InterPro" id="IPR053319">
    <property type="entry name" value="OEP61"/>
</dbReference>